<dbReference type="InterPro" id="IPR007219">
    <property type="entry name" value="XnlR_reg_dom"/>
</dbReference>
<gene>
    <name evidence="5" type="ORF">CMQ_7607</name>
</gene>
<feature type="region of interest" description="Disordered" evidence="3">
    <location>
        <begin position="216"/>
        <end position="242"/>
    </location>
</feature>
<dbReference type="CDD" id="cd12148">
    <property type="entry name" value="fungal_TF_MHR"/>
    <property type="match status" value="1"/>
</dbReference>
<dbReference type="OrthoDB" id="1924787at2759"/>
<sequence length="874" mass="94947">MASEARPDAIASASVPASLSAAAAASGRKYRSKKQRPCDLCRSRKIHCKVGISDAVCECCRRLKRVCTFEMEPLKRRHRPEQPQGIIPQNSLTSGSLAGLQGLSNLPGLPPPLPVHTSMAADGNSSGVVMLDSGQMGGGAADAAMALDMGTPFWLSSTGSGGGSSVGSVVGGGGGGHGHDGPTASEFFSPRGLSEMEQLLLQSPLAVMAAAAAAAEEPGTSPCSGTEGTSPPARSNSISISGSSSIRNGVEAVLVGSSGEAAEHETLGSIELHALGSHQRPADSPVAPWVLPDWPQEFSLEGRQGYSNHYIGLSGEADPFLLRFYEYNGHDLYTMFRLDYRRMLDDATVQRWPELGETQQQQQQSQTQQPRQPNLPPAGYMPVQFAMTDEEVLQDGVQEAERLFGPSGTTEADDIALVRRLVPADVGERLVRLYCRCVHPRFPVLALEDLAAIQAVGRPDDPRESRVSGQHVPVGLLSAVYALAMPFSFLDDELSLLKGYVPVPTDELWAVTQRSHARTAALSHLSLLQLSLLLLQRPPYNDAVASTADIWSRSCAAVAVAETLGVNCDPSAWRLPRREAALRRRLWWLTYAQHVWHAVGLARPCHLHADCWDVAAPAADDLADDLAFAPDDTVRQIVTAEIPVLLAHWRLSVIAADVLKEFYTFRSVRESASLSVLLSRAQPLRSRIESWRQTLPLLSQPALHLSEDDLVVGASLRLAHLTLEVLIFRALLRPLLHDAVPVDEAGAVAEPMSTIYDNCYTCAKVGMEIVASMKGKHFAVFWPCYVRYQLCYISSFILLSLAQSPTRDNAVRNRDLLNRWRDTLRMQARAWPLARLATIRLDAIYWKGLPAAVLGVGSESPAVQLLRENEAKHM</sequence>
<dbReference type="GO" id="GO:0008270">
    <property type="term" value="F:zinc ion binding"/>
    <property type="evidence" value="ECO:0007669"/>
    <property type="project" value="InterPro"/>
</dbReference>
<evidence type="ECO:0000256" key="2">
    <source>
        <dbReference type="ARBA" id="ARBA00023242"/>
    </source>
</evidence>
<dbReference type="HOGENOM" id="CLU_006632_3_0_1"/>
<dbReference type="CDD" id="cd00067">
    <property type="entry name" value="GAL4"/>
    <property type="match status" value="1"/>
</dbReference>
<evidence type="ECO:0000259" key="4">
    <source>
        <dbReference type="PROSITE" id="PS00463"/>
    </source>
</evidence>
<dbReference type="GO" id="GO:0000981">
    <property type="term" value="F:DNA-binding transcription factor activity, RNA polymerase II-specific"/>
    <property type="evidence" value="ECO:0007669"/>
    <property type="project" value="InterPro"/>
</dbReference>
<reference evidence="5 6" key="1">
    <citation type="journal article" date="2011" name="Proc. Natl. Acad. Sci. U.S.A.">
        <title>Genome and transcriptome analyses of the mountain pine beetle-fungal symbiont Grosmannia clavigera, a lodgepole pine pathogen.</title>
        <authorList>
            <person name="DiGuistini S."/>
            <person name="Wang Y."/>
            <person name="Liao N.Y."/>
            <person name="Taylor G."/>
            <person name="Tanguay P."/>
            <person name="Feau N."/>
            <person name="Henrissat B."/>
            <person name="Chan S.K."/>
            <person name="Hesse-Orce U."/>
            <person name="Alamouti S.M."/>
            <person name="Tsui C.K.M."/>
            <person name="Docking R.T."/>
            <person name="Levasseur A."/>
            <person name="Haridas S."/>
            <person name="Robertson G."/>
            <person name="Birol I."/>
            <person name="Holt R.A."/>
            <person name="Marra M.A."/>
            <person name="Hamelin R.C."/>
            <person name="Hirst M."/>
            <person name="Jones S.J.M."/>
            <person name="Bohlmann J."/>
            <person name="Breuil C."/>
        </authorList>
    </citation>
    <scope>NUCLEOTIDE SEQUENCE [LARGE SCALE GENOMIC DNA]</scope>
    <source>
        <strain evidence="6">kw1407 / UAMH 11150</strain>
    </source>
</reference>
<dbReference type="SUPFAM" id="SSF57701">
    <property type="entry name" value="Zn2/Cys6 DNA-binding domain"/>
    <property type="match status" value="1"/>
</dbReference>
<dbReference type="InParanoid" id="F0XNN7"/>
<accession>F0XNN7</accession>
<dbReference type="eggNOG" id="ENOG502SJFF">
    <property type="taxonomic scope" value="Eukaryota"/>
</dbReference>
<dbReference type="InterPro" id="IPR036864">
    <property type="entry name" value="Zn2-C6_fun-type_DNA-bd_sf"/>
</dbReference>
<dbReference type="GO" id="GO:0003677">
    <property type="term" value="F:DNA binding"/>
    <property type="evidence" value="ECO:0007669"/>
    <property type="project" value="InterPro"/>
</dbReference>
<dbReference type="GO" id="GO:0005634">
    <property type="term" value="C:nucleus"/>
    <property type="evidence" value="ECO:0007669"/>
    <property type="project" value="TreeGrafter"/>
</dbReference>
<dbReference type="STRING" id="655863.F0XNN7"/>
<keyword evidence="6" id="KW-1185">Reference proteome</keyword>
<dbReference type="InterPro" id="IPR050797">
    <property type="entry name" value="Carb_Metab_Trans_Reg"/>
</dbReference>
<dbReference type="InterPro" id="IPR001138">
    <property type="entry name" value="Zn2Cys6_DnaBD"/>
</dbReference>
<organism evidence="6">
    <name type="scientific">Grosmannia clavigera (strain kw1407 / UAMH 11150)</name>
    <name type="common">Blue stain fungus</name>
    <name type="synonym">Graphiocladiella clavigera</name>
    <dbReference type="NCBI Taxonomy" id="655863"/>
    <lineage>
        <taxon>Eukaryota</taxon>
        <taxon>Fungi</taxon>
        <taxon>Dikarya</taxon>
        <taxon>Ascomycota</taxon>
        <taxon>Pezizomycotina</taxon>
        <taxon>Sordariomycetes</taxon>
        <taxon>Sordariomycetidae</taxon>
        <taxon>Ophiostomatales</taxon>
        <taxon>Ophiostomataceae</taxon>
        <taxon>Leptographium</taxon>
    </lineage>
</organism>
<dbReference type="Pfam" id="PF04082">
    <property type="entry name" value="Fungal_trans"/>
    <property type="match status" value="1"/>
</dbReference>
<dbReference type="GO" id="GO:0006351">
    <property type="term" value="P:DNA-templated transcription"/>
    <property type="evidence" value="ECO:0007669"/>
    <property type="project" value="InterPro"/>
</dbReference>
<dbReference type="PANTHER" id="PTHR31668:SF4">
    <property type="entry name" value="TRANSCRIPTIONAL ACTIVATOR PROTEIN DAL81"/>
    <property type="match status" value="1"/>
</dbReference>
<name>F0XNN7_GROCL</name>
<dbReference type="Proteomes" id="UP000007796">
    <property type="component" value="Unassembled WGS sequence"/>
</dbReference>
<keyword evidence="2" id="KW-0539">Nucleus</keyword>
<evidence type="ECO:0000313" key="6">
    <source>
        <dbReference type="Proteomes" id="UP000007796"/>
    </source>
</evidence>
<dbReference type="PROSITE" id="PS00463">
    <property type="entry name" value="ZN2_CY6_FUNGAL_1"/>
    <property type="match status" value="1"/>
</dbReference>
<protein>
    <submittedName>
        <fullName evidence="5">Fungal specific transcription factor domain containing protein</fullName>
    </submittedName>
</protein>
<feature type="domain" description="Zn(2)-C6 fungal-type" evidence="4">
    <location>
        <begin position="37"/>
        <end position="67"/>
    </location>
</feature>
<feature type="region of interest" description="Disordered" evidence="3">
    <location>
        <begin position="355"/>
        <end position="380"/>
    </location>
</feature>
<keyword evidence="1" id="KW-0479">Metal-binding</keyword>
<dbReference type="EMBL" id="GL629801">
    <property type="protein sequence ID" value="EFX00605.1"/>
    <property type="molecule type" value="Genomic_DNA"/>
</dbReference>
<evidence type="ECO:0000256" key="1">
    <source>
        <dbReference type="ARBA" id="ARBA00022723"/>
    </source>
</evidence>
<feature type="compositionally biased region" description="Polar residues" evidence="3">
    <location>
        <begin position="221"/>
        <end position="233"/>
    </location>
</feature>
<dbReference type="GO" id="GO:0001080">
    <property type="term" value="P:nitrogen catabolite activation of transcription from RNA polymerase II promoter"/>
    <property type="evidence" value="ECO:0007669"/>
    <property type="project" value="TreeGrafter"/>
</dbReference>
<proteinExistence type="predicted"/>
<feature type="compositionally biased region" description="Low complexity" evidence="3">
    <location>
        <begin position="358"/>
        <end position="372"/>
    </location>
</feature>
<evidence type="ECO:0000256" key="3">
    <source>
        <dbReference type="SAM" id="MobiDB-lite"/>
    </source>
</evidence>
<dbReference type="AlphaFoldDB" id="F0XNN7"/>
<dbReference type="RefSeq" id="XP_014170087.1">
    <property type="nucleotide sequence ID" value="XM_014314612.1"/>
</dbReference>
<evidence type="ECO:0000313" key="5">
    <source>
        <dbReference type="EMBL" id="EFX00605.1"/>
    </source>
</evidence>
<dbReference type="GeneID" id="25981170"/>
<dbReference type="PANTHER" id="PTHR31668">
    <property type="entry name" value="GLUCOSE TRANSPORT TRANSCRIPTION REGULATOR RGT1-RELATED-RELATED"/>
    <property type="match status" value="1"/>
</dbReference>